<proteinExistence type="predicted"/>
<sequence length="31" mass="3389">LEPWQHPGSQPKLLVPIATVKSVAFIAKFVS</sequence>
<feature type="non-terminal residue" evidence="1">
    <location>
        <position position="1"/>
    </location>
</feature>
<reference evidence="1" key="1">
    <citation type="journal article" date="2009" name="Virology">
        <title>Latently-infected CD4+ T cells are enriched for HIV-1 Tat variants with impaired transactivation activity.</title>
        <authorList>
            <person name="Yukl S."/>
            <person name="Pillai S."/>
            <person name="Li P."/>
            <person name="Chang K."/>
            <person name="Pasutti W."/>
            <person name="Ahlgren C."/>
            <person name="Havlir D."/>
            <person name="Strain M."/>
            <person name="Gunthard H."/>
            <person name="Richman D."/>
            <person name="Rice A.P."/>
            <person name="Daar E."/>
            <person name="Little S."/>
            <person name="Wong J.K."/>
        </authorList>
    </citation>
    <scope>NUCLEOTIDE SEQUENCE</scope>
    <source>
        <strain evidence="1">48_67</strain>
    </source>
</reference>
<evidence type="ECO:0000313" key="1">
    <source>
        <dbReference type="EMBL" id="ACV83053.1"/>
    </source>
</evidence>
<accession>C9E902</accession>
<gene>
    <name evidence="1" type="primary">tat</name>
</gene>
<name>C9E902_HV1</name>
<dbReference type="EMBL" id="GQ473043">
    <property type="protein sequence ID" value="ACV83053.1"/>
    <property type="molecule type" value="Genomic_RNA"/>
</dbReference>
<organismHost>
    <name type="scientific">Homo sapiens</name>
    <name type="common">Human</name>
    <dbReference type="NCBI Taxonomy" id="9606"/>
</organismHost>
<organism evidence="1">
    <name type="scientific">Human immunodeficiency virus type 1</name>
    <name type="common">HIV-1</name>
    <dbReference type="NCBI Taxonomy" id="11676"/>
    <lineage>
        <taxon>Viruses</taxon>
        <taxon>Riboviria</taxon>
        <taxon>Pararnavirae</taxon>
        <taxon>Artverviricota</taxon>
        <taxon>Revtraviricetes</taxon>
        <taxon>Ortervirales</taxon>
        <taxon>Retroviridae</taxon>
        <taxon>Orthoretrovirinae</taxon>
        <taxon>Lentivirus</taxon>
        <taxon>Lentivirus humimdef1</taxon>
    </lineage>
</organism>
<protein>
    <submittedName>
        <fullName evidence="1">Truncated tat protein</fullName>
    </submittedName>
</protein>